<keyword evidence="1" id="KW-1133">Transmembrane helix</keyword>
<sequence>MKILFFILVILHGLIHLLGFLKAFQIREIRELTLPISKPMGLLWLLAAALFVIYGLMYLFQSKYSWLIGLIGVVISQVLVFIFWKDAKIGTLPNLLIFIIALMNWGQFRFQQMVENQTLQIVRASNPSGVQSVKEEDLKNLPEPVSRWIRQSGMIGKPYLNGAKVSQIAEMQMSPNKDQWMEATAEQYTSMNPPAFIWVVDARMNSFLNFRGRDKFENGKGEMLIQLNGLIPIVDEKGEKLDEGSLQRFLGEMVWFPSLALSSHVSWEPIDSHSAKATLEFQGTSGSGTFFFNKGGEVTRFSALRYRGNETDAQRTEWIMDIQEYSTFEGIRVPSKMTSTWKLDSGDWTWLKLEVKDIKYNPERIEF</sequence>
<dbReference type="InterPro" id="IPR046674">
    <property type="entry name" value="DUF6544"/>
</dbReference>
<keyword evidence="1" id="KW-0812">Transmembrane</keyword>
<evidence type="ECO:0000313" key="3">
    <source>
        <dbReference type="Proteomes" id="UP001338309"/>
    </source>
</evidence>
<keyword evidence="1" id="KW-0472">Membrane</keyword>
<name>A0ABQ6PLX1_9BACT</name>
<feature type="transmembrane region" description="Helical" evidence="1">
    <location>
        <begin position="41"/>
        <end position="59"/>
    </location>
</feature>
<dbReference type="RefSeq" id="WP_338223705.1">
    <property type="nucleotide sequence ID" value="NZ_BTPD01000004.1"/>
</dbReference>
<organism evidence="2 3">
    <name type="scientific">Algoriphagus confluentis</name>
    <dbReference type="NCBI Taxonomy" id="1697556"/>
    <lineage>
        <taxon>Bacteria</taxon>
        <taxon>Pseudomonadati</taxon>
        <taxon>Bacteroidota</taxon>
        <taxon>Cytophagia</taxon>
        <taxon>Cytophagales</taxon>
        <taxon>Cyclobacteriaceae</taxon>
        <taxon>Algoriphagus</taxon>
    </lineage>
</organism>
<reference evidence="2 3" key="1">
    <citation type="submission" date="2023-08" db="EMBL/GenBank/DDBJ databases">
        <title>Draft genome sequence of Algoriphagus confluentis.</title>
        <authorList>
            <person name="Takatani N."/>
            <person name="Hosokawa M."/>
            <person name="Sawabe T."/>
        </authorList>
    </citation>
    <scope>NUCLEOTIDE SEQUENCE [LARGE SCALE GENOMIC DNA]</scope>
    <source>
        <strain evidence="2 3">NBRC 111222</strain>
    </source>
</reference>
<proteinExistence type="predicted"/>
<feature type="transmembrane region" description="Helical" evidence="1">
    <location>
        <begin position="90"/>
        <end position="108"/>
    </location>
</feature>
<dbReference type="Proteomes" id="UP001338309">
    <property type="component" value="Unassembled WGS sequence"/>
</dbReference>
<evidence type="ECO:0000313" key="2">
    <source>
        <dbReference type="EMBL" id="GMQ28970.1"/>
    </source>
</evidence>
<accession>A0ABQ6PLX1</accession>
<dbReference type="Pfam" id="PF20181">
    <property type="entry name" value="DUF6544"/>
    <property type="match status" value="1"/>
</dbReference>
<evidence type="ECO:0000256" key="1">
    <source>
        <dbReference type="SAM" id="Phobius"/>
    </source>
</evidence>
<feature type="transmembrane region" description="Helical" evidence="1">
    <location>
        <begin position="66"/>
        <end position="84"/>
    </location>
</feature>
<comment type="caution">
    <text evidence="2">The sequence shown here is derived from an EMBL/GenBank/DDBJ whole genome shotgun (WGS) entry which is preliminary data.</text>
</comment>
<gene>
    <name evidence="2" type="ORF">Aconfl_16130</name>
</gene>
<protein>
    <submittedName>
        <fullName evidence="2">Uncharacterized protein</fullName>
    </submittedName>
</protein>
<keyword evidence="3" id="KW-1185">Reference proteome</keyword>
<dbReference type="EMBL" id="BTPD01000004">
    <property type="protein sequence ID" value="GMQ28970.1"/>
    <property type="molecule type" value="Genomic_DNA"/>
</dbReference>